<dbReference type="AlphaFoldDB" id="A0A371DC60"/>
<keyword evidence="2" id="KW-1185">Reference proteome</keyword>
<dbReference type="CDD" id="cd16415">
    <property type="entry name" value="HAD_dREG-2_like"/>
    <property type="match status" value="1"/>
</dbReference>
<protein>
    <submittedName>
        <fullName evidence="1">HAD hydrolase subfamily IA REG-2-like protein</fullName>
    </submittedName>
</protein>
<dbReference type="Gene3D" id="3.40.50.1000">
    <property type="entry name" value="HAD superfamily/HAD-like"/>
    <property type="match status" value="1"/>
</dbReference>
<dbReference type="NCBIfam" id="TIGR02252">
    <property type="entry name" value="DREG-2"/>
    <property type="match status" value="1"/>
</dbReference>
<dbReference type="InterPro" id="IPR023214">
    <property type="entry name" value="HAD_sf"/>
</dbReference>
<dbReference type="InterPro" id="IPR006439">
    <property type="entry name" value="HAD-SF_hydro_IA"/>
</dbReference>
<dbReference type="Gene3D" id="1.10.150.720">
    <property type="entry name" value="Haloacid dehalogenase-like hydrolase"/>
    <property type="match status" value="1"/>
</dbReference>
<dbReference type="Pfam" id="PF00702">
    <property type="entry name" value="Hydrolase"/>
    <property type="match status" value="1"/>
</dbReference>
<dbReference type="InterPro" id="IPR051828">
    <property type="entry name" value="HAD-like_hydrolase_domain"/>
</dbReference>
<evidence type="ECO:0000313" key="1">
    <source>
        <dbReference type="EMBL" id="RDX50118.1"/>
    </source>
</evidence>
<accession>A0A371DC60</accession>
<dbReference type="InterPro" id="IPR011949">
    <property type="entry name" value="HAD-SF_hydro_IA_REG-2-like"/>
</dbReference>
<evidence type="ECO:0000313" key="2">
    <source>
        <dbReference type="Proteomes" id="UP000256964"/>
    </source>
</evidence>
<dbReference type="GO" id="GO:0016791">
    <property type="term" value="F:phosphatase activity"/>
    <property type="evidence" value="ECO:0007669"/>
    <property type="project" value="UniProtKB-ARBA"/>
</dbReference>
<dbReference type="NCBIfam" id="TIGR01549">
    <property type="entry name" value="HAD-SF-IA-v1"/>
    <property type="match status" value="1"/>
</dbReference>
<dbReference type="SFLD" id="SFLDG01129">
    <property type="entry name" value="C1.5:_HAD__Beta-PGM__Phosphata"/>
    <property type="match status" value="1"/>
</dbReference>
<dbReference type="STRING" id="139420.A0A371DC60"/>
<dbReference type="EMBL" id="KZ857401">
    <property type="protein sequence ID" value="RDX50118.1"/>
    <property type="molecule type" value="Genomic_DNA"/>
</dbReference>
<sequence length="245" mass="27474">MAIRLVTFDALHTLITPRLPIYVQYSQTFEPYLGVLDPDALKRSFKIALKQVQQEQPVYRGGAEEWWGDVIRRTAVGAGADPKVVDSSLGEIVPRLLKRFSSREGYKLFDDSLPTLKRLRELDIRTGIISNTDARMRAVIEDLDVMPYLDTVLLSEEEGVEKPACAIFQRACERLGIKPEETLHVGDELDCDYQGAKACGLKALLVRRPGPEGEGEHKEAGEDLTGVQVVPEMSRVVDLIQQRRV</sequence>
<name>A0A371DC60_9APHY</name>
<dbReference type="PANTHER" id="PTHR46191:SF2">
    <property type="entry name" value="HALOACID DEHALOGENASE-LIKE HYDROLASE DOMAIN-CONTAINING PROTEIN 3"/>
    <property type="match status" value="1"/>
</dbReference>
<dbReference type="OrthoDB" id="444127at2759"/>
<dbReference type="SUPFAM" id="SSF56784">
    <property type="entry name" value="HAD-like"/>
    <property type="match status" value="1"/>
</dbReference>
<organism evidence="1 2">
    <name type="scientific">Lentinus brumalis</name>
    <dbReference type="NCBI Taxonomy" id="2498619"/>
    <lineage>
        <taxon>Eukaryota</taxon>
        <taxon>Fungi</taxon>
        <taxon>Dikarya</taxon>
        <taxon>Basidiomycota</taxon>
        <taxon>Agaricomycotina</taxon>
        <taxon>Agaricomycetes</taxon>
        <taxon>Polyporales</taxon>
        <taxon>Polyporaceae</taxon>
        <taxon>Lentinus</taxon>
    </lineage>
</organism>
<dbReference type="Proteomes" id="UP000256964">
    <property type="component" value="Unassembled WGS sequence"/>
</dbReference>
<gene>
    <name evidence="1" type="ORF">OH76DRAFT_1381278</name>
</gene>
<dbReference type="InterPro" id="IPR044924">
    <property type="entry name" value="HAD-SF_hydro_IA_REG-2-like_cap"/>
</dbReference>
<proteinExistence type="predicted"/>
<dbReference type="SFLD" id="SFLDS00003">
    <property type="entry name" value="Haloacid_Dehalogenase"/>
    <property type="match status" value="1"/>
</dbReference>
<dbReference type="InterPro" id="IPR036412">
    <property type="entry name" value="HAD-like_sf"/>
</dbReference>
<dbReference type="GO" id="GO:0005634">
    <property type="term" value="C:nucleus"/>
    <property type="evidence" value="ECO:0007669"/>
    <property type="project" value="TreeGrafter"/>
</dbReference>
<reference evidence="1 2" key="1">
    <citation type="journal article" date="2018" name="Biotechnol. Biofuels">
        <title>Integrative visual omics of the white-rot fungus Polyporus brumalis exposes the biotechnological potential of its oxidative enzymes for delignifying raw plant biomass.</title>
        <authorList>
            <person name="Miyauchi S."/>
            <person name="Rancon A."/>
            <person name="Drula E."/>
            <person name="Hage H."/>
            <person name="Chaduli D."/>
            <person name="Favel A."/>
            <person name="Grisel S."/>
            <person name="Henrissat B."/>
            <person name="Herpoel-Gimbert I."/>
            <person name="Ruiz-Duenas F.J."/>
            <person name="Chevret D."/>
            <person name="Hainaut M."/>
            <person name="Lin J."/>
            <person name="Wang M."/>
            <person name="Pangilinan J."/>
            <person name="Lipzen A."/>
            <person name="Lesage-Meessen L."/>
            <person name="Navarro D."/>
            <person name="Riley R."/>
            <person name="Grigoriev I.V."/>
            <person name="Zhou S."/>
            <person name="Raouche S."/>
            <person name="Rosso M.N."/>
        </authorList>
    </citation>
    <scope>NUCLEOTIDE SEQUENCE [LARGE SCALE GENOMIC DNA]</scope>
    <source>
        <strain evidence="1 2">BRFM 1820</strain>
    </source>
</reference>
<dbReference type="PANTHER" id="PTHR46191">
    <property type="match status" value="1"/>
</dbReference>